<dbReference type="AlphaFoldDB" id="A0A927R0J5"/>
<proteinExistence type="predicted"/>
<dbReference type="Proteomes" id="UP000649753">
    <property type="component" value="Unassembled WGS sequence"/>
</dbReference>
<protein>
    <submittedName>
        <fullName evidence="1">Uncharacterized protein</fullName>
    </submittedName>
</protein>
<evidence type="ECO:0000313" key="2">
    <source>
        <dbReference type="Proteomes" id="UP000649753"/>
    </source>
</evidence>
<keyword evidence="2" id="KW-1185">Reference proteome</keyword>
<dbReference type="EMBL" id="JADBEB010000001">
    <property type="protein sequence ID" value="MBE1491640.1"/>
    <property type="molecule type" value="Genomic_DNA"/>
</dbReference>
<organism evidence="1 2">
    <name type="scientific">Plantactinospora soyae</name>
    <dbReference type="NCBI Taxonomy" id="1544732"/>
    <lineage>
        <taxon>Bacteria</taxon>
        <taxon>Bacillati</taxon>
        <taxon>Actinomycetota</taxon>
        <taxon>Actinomycetes</taxon>
        <taxon>Micromonosporales</taxon>
        <taxon>Micromonosporaceae</taxon>
        <taxon>Plantactinospora</taxon>
    </lineage>
</organism>
<reference evidence="1" key="1">
    <citation type="submission" date="2020-10" db="EMBL/GenBank/DDBJ databases">
        <title>Sequencing the genomes of 1000 actinobacteria strains.</title>
        <authorList>
            <person name="Klenk H.-P."/>
        </authorList>
    </citation>
    <scope>NUCLEOTIDE SEQUENCE</scope>
    <source>
        <strain evidence="1">DSM 46832</strain>
    </source>
</reference>
<name>A0A927R0J5_9ACTN</name>
<sequence length="35" mass="4119">MASLHRIGFAHRTMPGRQVRGDEFVRLALRQQRAR</sequence>
<accession>A0A927R0J5</accession>
<comment type="caution">
    <text evidence="1">The sequence shown here is derived from an EMBL/GenBank/DDBJ whole genome shotgun (WGS) entry which is preliminary data.</text>
</comment>
<evidence type="ECO:0000313" key="1">
    <source>
        <dbReference type="EMBL" id="MBE1491640.1"/>
    </source>
</evidence>
<gene>
    <name evidence="1" type="ORF">H4W31_007278</name>
</gene>